<dbReference type="EMBL" id="CM047587">
    <property type="protein sequence ID" value="KAI9908701.1"/>
    <property type="molecule type" value="Genomic_DNA"/>
</dbReference>
<organism evidence="1 2">
    <name type="scientific">Peronosclerospora sorghi</name>
    <dbReference type="NCBI Taxonomy" id="230839"/>
    <lineage>
        <taxon>Eukaryota</taxon>
        <taxon>Sar</taxon>
        <taxon>Stramenopiles</taxon>
        <taxon>Oomycota</taxon>
        <taxon>Peronosporomycetes</taxon>
        <taxon>Peronosporales</taxon>
        <taxon>Peronosporaceae</taxon>
        <taxon>Peronosclerospora</taxon>
    </lineage>
</organism>
<name>A0ACC0VSG8_9STRA</name>
<accession>A0ACC0VSG8</accession>
<protein>
    <submittedName>
        <fullName evidence="1">Uncharacterized protein</fullName>
    </submittedName>
</protein>
<comment type="caution">
    <text evidence="1">The sequence shown here is derived from an EMBL/GenBank/DDBJ whole genome shotgun (WGS) entry which is preliminary data.</text>
</comment>
<reference evidence="1 2" key="1">
    <citation type="journal article" date="2022" name="bioRxiv">
        <title>The genome of the oomycete Peronosclerospora sorghi, a cosmopolitan pathogen of maize and sorghum, is inflated with dispersed pseudogenes.</title>
        <authorList>
            <person name="Fletcher K."/>
            <person name="Martin F."/>
            <person name="Isakeit T."/>
            <person name="Cavanaugh K."/>
            <person name="Magill C."/>
            <person name="Michelmore R."/>
        </authorList>
    </citation>
    <scope>NUCLEOTIDE SEQUENCE [LARGE SCALE GENOMIC DNA]</scope>
    <source>
        <strain evidence="1">P6</strain>
    </source>
</reference>
<gene>
    <name evidence="1" type="ORF">PsorP6_003680</name>
</gene>
<sequence length="96" mass="10396">MVATASTTSGISSNTRSTVASLIISCNTLTVFSSIFTDPCKSPIETLCLVRPTLDPDARGQLESHIWAKRLHPNGLAARNHAIRQLLHKIPETEDA</sequence>
<proteinExistence type="predicted"/>
<evidence type="ECO:0000313" key="2">
    <source>
        <dbReference type="Proteomes" id="UP001163321"/>
    </source>
</evidence>
<evidence type="ECO:0000313" key="1">
    <source>
        <dbReference type="EMBL" id="KAI9908701.1"/>
    </source>
</evidence>
<keyword evidence="2" id="KW-1185">Reference proteome</keyword>
<dbReference type="Proteomes" id="UP001163321">
    <property type="component" value="Chromosome 8"/>
</dbReference>